<organism evidence="1 2">
    <name type="scientific">Nocardia jinanensis</name>
    <dbReference type="NCBI Taxonomy" id="382504"/>
    <lineage>
        <taxon>Bacteria</taxon>
        <taxon>Bacillati</taxon>
        <taxon>Actinomycetota</taxon>
        <taxon>Actinomycetes</taxon>
        <taxon>Mycobacteriales</taxon>
        <taxon>Nocardiaceae</taxon>
        <taxon>Nocardia</taxon>
    </lineage>
</organism>
<keyword evidence="2" id="KW-1185">Reference proteome</keyword>
<comment type="caution">
    <text evidence="1">The sequence shown here is derived from an EMBL/GenBank/DDBJ whole genome shotgun (WGS) entry which is preliminary data.</text>
</comment>
<protein>
    <submittedName>
        <fullName evidence="1">Uncharacterized protein</fullName>
    </submittedName>
</protein>
<name>A0A917RX24_9NOCA</name>
<accession>A0A917RX24</accession>
<gene>
    <name evidence="1" type="ORF">GCM10011588_68040</name>
</gene>
<proteinExistence type="predicted"/>
<dbReference type="AlphaFoldDB" id="A0A917RX24"/>
<dbReference type="Proteomes" id="UP000638263">
    <property type="component" value="Unassembled WGS sequence"/>
</dbReference>
<evidence type="ECO:0000313" key="2">
    <source>
        <dbReference type="Proteomes" id="UP000638263"/>
    </source>
</evidence>
<dbReference type="EMBL" id="BMMH01000034">
    <property type="protein sequence ID" value="GGL43654.1"/>
    <property type="molecule type" value="Genomic_DNA"/>
</dbReference>
<reference evidence="1" key="1">
    <citation type="journal article" date="2014" name="Int. J. Syst. Evol. Microbiol.">
        <title>Complete genome sequence of Corynebacterium casei LMG S-19264T (=DSM 44701T), isolated from a smear-ripened cheese.</title>
        <authorList>
            <consortium name="US DOE Joint Genome Institute (JGI-PGF)"/>
            <person name="Walter F."/>
            <person name="Albersmeier A."/>
            <person name="Kalinowski J."/>
            <person name="Ruckert C."/>
        </authorList>
    </citation>
    <scope>NUCLEOTIDE SEQUENCE</scope>
    <source>
        <strain evidence="1">CGMCC 4.3508</strain>
    </source>
</reference>
<evidence type="ECO:0000313" key="1">
    <source>
        <dbReference type="EMBL" id="GGL43654.1"/>
    </source>
</evidence>
<reference evidence="1" key="2">
    <citation type="submission" date="2020-09" db="EMBL/GenBank/DDBJ databases">
        <authorList>
            <person name="Sun Q."/>
            <person name="Zhou Y."/>
        </authorList>
    </citation>
    <scope>NUCLEOTIDE SEQUENCE</scope>
    <source>
        <strain evidence="1">CGMCC 4.3508</strain>
    </source>
</reference>
<dbReference type="RefSeq" id="WP_189094636.1">
    <property type="nucleotide sequence ID" value="NZ_BMMH01000034.1"/>
</dbReference>
<sequence length="56" mass="6207">MTVMDPRWGSLAQHYYDHGVPDRASLTAVDRAAGAEFMSALARLQLGSYCHLIVEK</sequence>